<feature type="region of interest" description="Disordered" evidence="1">
    <location>
        <begin position="171"/>
        <end position="192"/>
    </location>
</feature>
<dbReference type="Gene3D" id="3.60.40.10">
    <property type="entry name" value="PPM-type phosphatase domain"/>
    <property type="match status" value="1"/>
</dbReference>
<dbReference type="SMART" id="SM00332">
    <property type="entry name" value="PP2Cc"/>
    <property type="match status" value="1"/>
</dbReference>
<dbReference type="AlphaFoldDB" id="A0A9W8MU77"/>
<gene>
    <name evidence="3" type="ORF">NLJ89_g8736</name>
</gene>
<dbReference type="EMBL" id="JANKHO010001233">
    <property type="protein sequence ID" value="KAJ3502767.1"/>
    <property type="molecule type" value="Genomic_DNA"/>
</dbReference>
<dbReference type="PROSITE" id="PS51746">
    <property type="entry name" value="PPM_2"/>
    <property type="match status" value="1"/>
</dbReference>
<evidence type="ECO:0000256" key="1">
    <source>
        <dbReference type="SAM" id="MobiDB-lite"/>
    </source>
</evidence>
<dbReference type="InterPro" id="IPR036457">
    <property type="entry name" value="PPM-type-like_dom_sf"/>
</dbReference>
<evidence type="ECO:0000313" key="4">
    <source>
        <dbReference type="Proteomes" id="UP001148786"/>
    </source>
</evidence>
<keyword evidence="4" id="KW-1185">Reference proteome</keyword>
<dbReference type="SUPFAM" id="SSF81606">
    <property type="entry name" value="PP2C-like"/>
    <property type="match status" value="1"/>
</dbReference>
<evidence type="ECO:0000313" key="3">
    <source>
        <dbReference type="EMBL" id="KAJ3502767.1"/>
    </source>
</evidence>
<dbReference type="InterPro" id="IPR015655">
    <property type="entry name" value="PP2C"/>
</dbReference>
<protein>
    <recommendedName>
        <fullName evidence="2">PPM-type phosphatase domain-containing protein</fullName>
    </recommendedName>
</protein>
<dbReference type="CDD" id="cd00143">
    <property type="entry name" value="PP2Cc"/>
    <property type="match status" value="1"/>
</dbReference>
<sequence length="555" mass="60583">MLRQLRNTRFLFSKPRRHVLIASAGVVTASGLFAVYGSRPIYGDAGKDEEKDKSKAKSVVNSSVIRELLFSNFKSQVEGRLGFNGEVSATSVETHHGTSRVDAAVLPSNNPCEDAMVGGHVPFSPTLGFTFVGIYDGHNGPDMAAGLEQHLSDLVVTKLADLYSQHAKLSPSGYGSLADRNPGEPPDPVPPGEEIDEAIKEAFCEFDDLCVHGTAQAVLGLDTEGYRALSGGIAAPMFDGKFKEPMTRSEALSLLRNAYSGSCAIMGLYNTSDRTLRVALTGDSRAVLGRRVQGTKGVKPVYETHVLTADQNASNTSEAARLSALHPDEPELLKNKRVLGWGPARAFGDGSMKWSMEIQRLIHEKFLGDRPREGICKTPPYFTAKPVITTFEGVRKGDFAVFASDGLWDCLGSEEVVGLVGKWLEKNGTKEKVDGREVMLPPKLPQSMEVSFSDGDLQASFFRNGRKSSVDTFSPSELPVTYPKDYKDTTAMYRYWRTEKKFICAPEDGDNVAVHLIRNALGGADRDLSEALLKIKGARGRRFRDDISIAVVFFD</sequence>
<comment type="caution">
    <text evidence="3">The sequence shown here is derived from an EMBL/GenBank/DDBJ whole genome shotgun (WGS) entry which is preliminary data.</text>
</comment>
<name>A0A9W8MU77_9AGAR</name>
<dbReference type="PANTHER" id="PTHR13832">
    <property type="entry name" value="PROTEIN PHOSPHATASE 2C"/>
    <property type="match status" value="1"/>
</dbReference>
<dbReference type="Pfam" id="PF00481">
    <property type="entry name" value="PP2C"/>
    <property type="match status" value="1"/>
</dbReference>
<dbReference type="InterPro" id="IPR001932">
    <property type="entry name" value="PPM-type_phosphatase-like_dom"/>
</dbReference>
<dbReference type="OrthoDB" id="420076at2759"/>
<proteinExistence type="predicted"/>
<dbReference type="GO" id="GO:0005739">
    <property type="term" value="C:mitochondrion"/>
    <property type="evidence" value="ECO:0007669"/>
    <property type="project" value="TreeGrafter"/>
</dbReference>
<organism evidence="3 4">
    <name type="scientific">Agrocybe chaxingu</name>
    <dbReference type="NCBI Taxonomy" id="84603"/>
    <lineage>
        <taxon>Eukaryota</taxon>
        <taxon>Fungi</taxon>
        <taxon>Dikarya</taxon>
        <taxon>Basidiomycota</taxon>
        <taxon>Agaricomycotina</taxon>
        <taxon>Agaricomycetes</taxon>
        <taxon>Agaricomycetidae</taxon>
        <taxon>Agaricales</taxon>
        <taxon>Agaricineae</taxon>
        <taxon>Strophariaceae</taxon>
        <taxon>Agrocybe</taxon>
    </lineage>
</organism>
<feature type="domain" description="PPM-type phosphatase" evidence="2">
    <location>
        <begin position="100"/>
        <end position="554"/>
    </location>
</feature>
<evidence type="ECO:0000259" key="2">
    <source>
        <dbReference type="PROSITE" id="PS51746"/>
    </source>
</evidence>
<dbReference type="PANTHER" id="PTHR13832:SF792">
    <property type="entry name" value="GM14286P"/>
    <property type="match status" value="1"/>
</dbReference>
<accession>A0A9W8MU77</accession>
<dbReference type="Proteomes" id="UP001148786">
    <property type="component" value="Unassembled WGS sequence"/>
</dbReference>
<dbReference type="GO" id="GO:0004741">
    <property type="term" value="F:[pyruvate dehydrogenase (acetyl-transferring)]-phosphatase activity"/>
    <property type="evidence" value="ECO:0007669"/>
    <property type="project" value="TreeGrafter"/>
</dbReference>
<reference evidence="3" key="1">
    <citation type="submission" date="2022-07" db="EMBL/GenBank/DDBJ databases">
        <title>Genome Sequence of Agrocybe chaxingu.</title>
        <authorList>
            <person name="Buettner E."/>
        </authorList>
    </citation>
    <scope>NUCLEOTIDE SEQUENCE</scope>
    <source>
        <strain evidence="3">MP-N11</strain>
    </source>
</reference>